<organism evidence="3">
    <name type="scientific">Desulfitobacterium hafniense</name>
    <name type="common">Desulfitobacterium frappieri</name>
    <dbReference type="NCBI Taxonomy" id="49338"/>
    <lineage>
        <taxon>Bacteria</taxon>
        <taxon>Bacillati</taxon>
        <taxon>Bacillota</taxon>
        <taxon>Clostridia</taxon>
        <taxon>Eubacteriales</taxon>
        <taxon>Desulfitobacteriaceae</taxon>
        <taxon>Desulfitobacterium</taxon>
    </lineage>
</organism>
<evidence type="ECO:0000313" key="3">
    <source>
        <dbReference type="EMBL" id="CDX01251.1"/>
    </source>
</evidence>
<proteinExistence type="predicted"/>
<accession>A0A098B060</accession>
<dbReference type="PIRSF" id="PIRSF035009">
    <property type="entry name" value="UCP035009_HSDR_N"/>
    <property type="match status" value="1"/>
</dbReference>
<sequence>MDFIDQLKQFALRADKLKDHISTEEATKTSLILPFFQMLGYDVFDPSEFVPEFTADVGIKKGEKVDYAIFQDGNPIILIEAKWCGDSLDKHGSQLFRYFATTTAKFGILTNGIIYQFFTDLETPNKMDEKPFMELNLLDIRESLVPELKKFHKAKLNIEDVFNTASELKYSSLIKALLAKQLHEPSDNFVTYILGEIYEGKRTKTTIDKFREIVKRAYNQFLNETMNDRIKAAIGQSEKSNQEAAAASTAEQENSGDDELKSKINTTLEELEYFYAIKSVLKSTIDPSRIFYRDTESYLGILVDDNKLKWVCRIILGTSQNTIILPDENKRQVRIPITCIDDVYKLEEQLVESVKRFA</sequence>
<dbReference type="RefSeq" id="WP_208925428.1">
    <property type="nucleotide sequence ID" value="NZ_LK996017.1"/>
</dbReference>
<dbReference type="GO" id="GO:0009035">
    <property type="term" value="F:type I site-specific deoxyribonuclease activity"/>
    <property type="evidence" value="ECO:0007669"/>
    <property type="project" value="UniProtKB-EC"/>
</dbReference>
<dbReference type="InterPro" id="IPR007409">
    <property type="entry name" value="Restrct_endonuc_type1_HsdR_N"/>
</dbReference>
<evidence type="ECO:0000256" key="1">
    <source>
        <dbReference type="SAM" id="MobiDB-lite"/>
    </source>
</evidence>
<name>A0A098B060_DESHA</name>
<feature type="compositionally biased region" description="Low complexity" evidence="1">
    <location>
        <begin position="242"/>
        <end position="253"/>
    </location>
</feature>
<dbReference type="InterPro" id="IPR017035">
    <property type="entry name" value="UCP035009_HsdR_All3000-type"/>
</dbReference>
<reference evidence="3" key="1">
    <citation type="submission" date="2014-07" db="EMBL/GenBank/DDBJ databases">
        <authorList>
            <person name="Hornung V.Bastian."/>
        </authorList>
    </citation>
    <scope>NUCLEOTIDE SEQUENCE</scope>
    <source>
        <strain evidence="3">PCE-S</strain>
    </source>
</reference>
<dbReference type="GO" id="GO:0005524">
    <property type="term" value="F:ATP binding"/>
    <property type="evidence" value="ECO:0007669"/>
    <property type="project" value="UniProtKB-KW"/>
</dbReference>
<feature type="domain" description="Restriction endonuclease type I HsdR N-terminal" evidence="2">
    <location>
        <begin position="62"/>
        <end position="125"/>
    </location>
</feature>
<protein>
    <submittedName>
        <fullName evidence="3">Type I restriction enzyme R protein N-terminal domain protein</fullName>
    </submittedName>
</protein>
<gene>
    <name evidence="3" type="ORF">DPCES_1364</name>
</gene>
<feature type="region of interest" description="Disordered" evidence="1">
    <location>
        <begin position="241"/>
        <end position="260"/>
    </location>
</feature>
<dbReference type="EMBL" id="LK996017">
    <property type="protein sequence ID" value="CDX01251.1"/>
    <property type="molecule type" value="Genomic_DNA"/>
</dbReference>
<dbReference type="GO" id="GO:0009307">
    <property type="term" value="P:DNA restriction-modification system"/>
    <property type="evidence" value="ECO:0007669"/>
    <property type="project" value="UniProtKB-KW"/>
</dbReference>
<dbReference type="GO" id="GO:0003677">
    <property type="term" value="F:DNA binding"/>
    <property type="evidence" value="ECO:0007669"/>
    <property type="project" value="UniProtKB-KW"/>
</dbReference>
<dbReference type="PATRIC" id="fig|49338.4.peg.1473"/>
<evidence type="ECO:0000259" key="2">
    <source>
        <dbReference type="Pfam" id="PF04313"/>
    </source>
</evidence>
<dbReference type="AlphaFoldDB" id="A0A098B060"/>
<dbReference type="Pfam" id="PF04313">
    <property type="entry name" value="HSDR_N"/>
    <property type="match status" value="1"/>
</dbReference>